<feature type="domain" description="DUF4349" evidence="4">
    <location>
        <begin position="68"/>
        <end position="275"/>
    </location>
</feature>
<organism evidence="5 6">
    <name type="scientific">Cnuibacter physcomitrellae</name>
    <dbReference type="NCBI Taxonomy" id="1619308"/>
    <lineage>
        <taxon>Bacteria</taxon>
        <taxon>Bacillati</taxon>
        <taxon>Actinomycetota</taxon>
        <taxon>Actinomycetes</taxon>
        <taxon>Micrococcales</taxon>
        <taxon>Microbacteriaceae</taxon>
        <taxon>Cnuibacter</taxon>
    </lineage>
</organism>
<name>A0A1X9LHW3_9MICO</name>
<feature type="transmembrane region" description="Helical" evidence="2">
    <location>
        <begin position="254"/>
        <end position="279"/>
    </location>
</feature>
<sequence>MTGMRRLPVLAAVVAGVLLLSGCSASSSQSSSSGGGGIAQEGGPAPAPGDRSGAADGSAPSDLQASGQKVVTTGWVTITTDDPVASAERVVQLVEQLDGRIDSRNQQAGAEGQPASAQLTLRVPADQVDQALEELKDIGSIDSVSLTADDVTLQSRDLDAQITALRASIDRLLALVGNAATTSDLIELETAISDRQTQLDSLTAQKQYLDDQVAYSTITLTLQTPAAVPEVVAGDFWSGLAAGWASLTTAAAGFLVVLGVLLPWLVLAGIVVTVVLLLVRLRRRRRAARVATGVPVAPPAPHHPNGTFPVAPRVPAPSASSQGTAAAPAASPTAAAPAATATVDPAAPAAPTAPSSDPEEGRTDA</sequence>
<gene>
    <name evidence="5" type="ORF">B5808_05860</name>
</gene>
<protein>
    <recommendedName>
        <fullName evidence="4">DUF4349 domain-containing protein</fullName>
    </recommendedName>
</protein>
<feature type="region of interest" description="Disordered" evidence="1">
    <location>
        <begin position="26"/>
        <end position="67"/>
    </location>
</feature>
<evidence type="ECO:0000313" key="6">
    <source>
        <dbReference type="Proteomes" id="UP000192775"/>
    </source>
</evidence>
<dbReference type="Proteomes" id="UP000192775">
    <property type="component" value="Chromosome"/>
</dbReference>
<dbReference type="EMBL" id="CP020715">
    <property type="protein sequence ID" value="ARJ04795.1"/>
    <property type="molecule type" value="Genomic_DNA"/>
</dbReference>
<dbReference type="PROSITE" id="PS51257">
    <property type="entry name" value="PROKAR_LIPOPROTEIN"/>
    <property type="match status" value="1"/>
</dbReference>
<evidence type="ECO:0000313" key="5">
    <source>
        <dbReference type="EMBL" id="ARJ04795.1"/>
    </source>
</evidence>
<feature type="region of interest" description="Disordered" evidence="1">
    <location>
        <begin position="290"/>
        <end position="365"/>
    </location>
</feature>
<dbReference type="InterPro" id="IPR025645">
    <property type="entry name" value="DUF4349"/>
</dbReference>
<reference evidence="5 6" key="1">
    <citation type="submission" date="2017-04" db="EMBL/GenBank/DDBJ databases">
        <authorList>
            <person name="Afonso C.L."/>
            <person name="Miller P.J."/>
            <person name="Scott M.A."/>
            <person name="Spackman E."/>
            <person name="Goraichik I."/>
            <person name="Dimitrov K.M."/>
            <person name="Suarez D.L."/>
            <person name="Swayne D.E."/>
        </authorList>
    </citation>
    <scope>NUCLEOTIDE SEQUENCE [LARGE SCALE GENOMIC DNA]</scope>
    <source>
        <strain evidence="6">XA(T)</strain>
    </source>
</reference>
<dbReference type="AlphaFoldDB" id="A0A1X9LHW3"/>
<evidence type="ECO:0000256" key="3">
    <source>
        <dbReference type="SAM" id="SignalP"/>
    </source>
</evidence>
<dbReference type="Pfam" id="PF14257">
    <property type="entry name" value="DUF4349"/>
    <property type="match status" value="1"/>
</dbReference>
<proteinExistence type="predicted"/>
<evidence type="ECO:0000256" key="2">
    <source>
        <dbReference type="SAM" id="Phobius"/>
    </source>
</evidence>
<feature type="signal peptide" evidence="3">
    <location>
        <begin position="1"/>
        <end position="25"/>
    </location>
</feature>
<keyword evidence="3" id="KW-0732">Signal</keyword>
<keyword evidence="2" id="KW-0472">Membrane</keyword>
<evidence type="ECO:0000256" key="1">
    <source>
        <dbReference type="SAM" id="MobiDB-lite"/>
    </source>
</evidence>
<accession>A0A1X9LHW3</accession>
<evidence type="ECO:0000259" key="4">
    <source>
        <dbReference type="Pfam" id="PF14257"/>
    </source>
</evidence>
<keyword evidence="6" id="KW-1185">Reference proteome</keyword>
<dbReference type="KEGG" id="cphy:B5808_05860"/>
<keyword evidence="2" id="KW-1133">Transmembrane helix</keyword>
<keyword evidence="2" id="KW-0812">Transmembrane</keyword>
<dbReference type="STRING" id="1619308.B5808_05860"/>
<feature type="compositionally biased region" description="Low complexity" evidence="1">
    <location>
        <begin position="309"/>
        <end position="356"/>
    </location>
</feature>
<feature type="chain" id="PRO_5043769567" description="DUF4349 domain-containing protein" evidence="3">
    <location>
        <begin position="26"/>
        <end position="365"/>
    </location>
</feature>